<protein>
    <recommendedName>
        <fullName evidence="10">CRISPR-associated endonuclease Cas1</fullName>
        <ecNumber evidence="10">3.1.-.-</ecNumber>
    </recommendedName>
</protein>
<dbReference type="EC" id="3.1.-.-" evidence="10"/>
<comment type="cofactor">
    <cofactor evidence="10">
        <name>Mg(2+)</name>
        <dbReference type="ChEBI" id="CHEBI:18420"/>
    </cofactor>
    <cofactor evidence="10">
        <name>Mn(2+)</name>
        <dbReference type="ChEBI" id="CHEBI:29035"/>
    </cofactor>
</comment>
<evidence type="ECO:0000256" key="4">
    <source>
        <dbReference type="ARBA" id="ARBA00022801"/>
    </source>
</evidence>
<keyword evidence="3 10" id="KW-0255">Endonuclease</keyword>
<dbReference type="Gene3D" id="3.100.10.20">
    <property type="entry name" value="CRISPR-associated endonuclease Cas1, N-terminal domain"/>
    <property type="match status" value="1"/>
</dbReference>
<evidence type="ECO:0000256" key="10">
    <source>
        <dbReference type="HAMAP-Rule" id="MF_01470"/>
    </source>
</evidence>
<evidence type="ECO:0000256" key="1">
    <source>
        <dbReference type="ARBA" id="ARBA00022722"/>
    </source>
</evidence>
<name>A0AAW3J4S0_9HELI</name>
<dbReference type="RefSeq" id="WP_060662816.1">
    <property type="nucleotide sequence ID" value="NZ_DYWB01000022.1"/>
</dbReference>
<dbReference type="CDD" id="cd09634">
    <property type="entry name" value="Cas1_I-II-III"/>
    <property type="match status" value="1"/>
</dbReference>
<keyword evidence="4 10" id="KW-0378">Hydrolase</keyword>
<keyword evidence="7 10" id="KW-0238">DNA-binding</keyword>
<organism evidence="11 12">
    <name type="scientific">Helicobacter pullorum</name>
    <dbReference type="NCBI Taxonomy" id="35818"/>
    <lineage>
        <taxon>Bacteria</taxon>
        <taxon>Pseudomonadati</taxon>
        <taxon>Campylobacterota</taxon>
        <taxon>Epsilonproteobacteria</taxon>
        <taxon>Campylobacterales</taxon>
        <taxon>Helicobacteraceae</taxon>
        <taxon>Helicobacter</taxon>
    </lineage>
</organism>
<evidence type="ECO:0000256" key="6">
    <source>
        <dbReference type="ARBA" id="ARBA00023118"/>
    </source>
</evidence>
<evidence type="ECO:0000256" key="7">
    <source>
        <dbReference type="ARBA" id="ARBA00023125"/>
    </source>
</evidence>
<dbReference type="Gene3D" id="1.20.120.920">
    <property type="entry name" value="CRISPR-associated endonuclease Cas1, C-terminal domain"/>
    <property type="match status" value="1"/>
</dbReference>
<dbReference type="NCBIfam" id="TIGR00287">
    <property type="entry name" value="cas1"/>
    <property type="match status" value="1"/>
</dbReference>
<keyword evidence="2 10" id="KW-0479">Metal-binding</keyword>
<keyword evidence="1 10" id="KW-0540">Nuclease</keyword>
<dbReference type="InterPro" id="IPR050646">
    <property type="entry name" value="Cas1"/>
</dbReference>
<evidence type="ECO:0000256" key="5">
    <source>
        <dbReference type="ARBA" id="ARBA00022842"/>
    </source>
</evidence>
<dbReference type="InterPro" id="IPR042211">
    <property type="entry name" value="CRISPR-assoc_Cas1_N"/>
</dbReference>
<dbReference type="GO" id="GO:0016787">
    <property type="term" value="F:hydrolase activity"/>
    <property type="evidence" value="ECO:0007669"/>
    <property type="project" value="UniProtKB-KW"/>
</dbReference>
<accession>A0AAW3J4S0</accession>
<dbReference type="GO" id="GO:0003677">
    <property type="term" value="F:DNA binding"/>
    <property type="evidence" value="ECO:0007669"/>
    <property type="project" value="UniProtKB-KW"/>
</dbReference>
<reference evidence="11 12" key="1">
    <citation type="submission" date="2014-06" db="EMBL/GenBank/DDBJ databases">
        <title>Helicobacter pullorum isolates in fresh chicken meat - phenotypic and genotypic features.</title>
        <authorList>
            <person name="Borges V."/>
            <person name="Santos A."/>
            <person name="Correia C.B."/>
            <person name="Saraiva M."/>
            <person name="Menard A."/>
            <person name="Vieira L."/>
            <person name="Sampaio D.A."/>
            <person name="Gomes J.P."/>
            <person name="Oleastro M."/>
        </authorList>
    </citation>
    <scope>NUCLEOTIDE SEQUENCE [LARGE SCALE GENOMIC DNA]</scope>
    <source>
        <strain evidence="11 12">229336/12</strain>
    </source>
</reference>
<dbReference type="AlphaFoldDB" id="A0AAW3J4S0"/>
<dbReference type="InterPro" id="IPR042206">
    <property type="entry name" value="CRISPR-assoc_Cas1_C"/>
</dbReference>
<evidence type="ECO:0000256" key="8">
    <source>
        <dbReference type="ARBA" id="ARBA00023211"/>
    </source>
</evidence>
<feature type="binding site" evidence="10">
    <location>
        <position position="233"/>
    </location>
    <ligand>
        <name>Mn(2+)</name>
        <dbReference type="ChEBI" id="CHEBI:29035"/>
    </ligand>
</feature>
<keyword evidence="6 10" id="KW-0051">Antiviral defense</keyword>
<dbReference type="GO" id="GO:0004519">
    <property type="term" value="F:endonuclease activity"/>
    <property type="evidence" value="ECO:0007669"/>
    <property type="project" value="UniProtKB-UniRule"/>
</dbReference>
<evidence type="ECO:0000313" key="12">
    <source>
        <dbReference type="Proteomes" id="UP000037800"/>
    </source>
</evidence>
<proteinExistence type="inferred from homology"/>
<feature type="binding site" evidence="10">
    <location>
        <position position="155"/>
    </location>
    <ligand>
        <name>Mn(2+)</name>
        <dbReference type="ChEBI" id="CHEBI:29035"/>
    </ligand>
</feature>
<sequence>MQTLHINSPTVSLGISKNMFILKEKGKIIKKIPKYIVKRVVIETLGINLSSNFIKECATSKIQIDFIENNIQYAQLVAYNPAMTKIITMQAGIIGTPKQIFLAREFIYSKIKNQRNYLKYLSKYHNIINQTILDLDRYIKKLDMAKNIKQLMGIEGKCAVLYWNTFRHMAKFRDFHRIKRNAKDVLNASFNYAYAILHGSIQSSIIKAGLNPHISFLHIQNSKKPTLSFDLIEEFRAFVVDRTIVSMVNRNEELNVDINGLLTLESRRLILKNIKERLNACTKYKGKTLTINEIIEGQCWALWRFISAENEKYKGFIGKF</sequence>
<gene>
    <name evidence="10" type="primary">cas1</name>
    <name evidence="11" type="ORF">HPU229336_00920</name>
</gene>
<keyword evidence="5 10" id="KW-0460">Magnesium</keyword>
<dbReference type="EMBL" id="JNUR01000014">
    <property type="protein sequence ID" value="KPH50743.1"/>
    <property type="molecule type" value="Genomic_DNA"/>
</dbReference>
<feature type="binding site" evidence="10">
    <location>
        <position position="218"/>
    </location>
    <ligand>
        <name>Mn(2+)</name>
        <dbReference type="ChEBI" id="CHEBI:29035"/>
    </ligand>
</feature>
<evidence type="ECO:0000256" key="2">
    <source>
        <dbReference type="ARBA" id="ARBA00022723"/>
    </source>
</evidence>
<evidence type="ECO:0000256" key="3">
    <source>
        <dbReference type="ARBA" id="ARBA00022759"/>
    </source>
</evidence>
<comment type="similarity">
    <text evidence="10">Belongs to the CRISPR-associated endonuclease Cas1 family.</text>
</comment>
<dbReference type="PANTHER" id="PTHR34353:SF2">
    <property type="entry name" value="CRISPR-ASSOCIATED ENDONUCLEASE CAS1 1"/>
    <property type="match status" value="1"/>
</dbReference>
<dbReference type="GO" id="GO:0051607">
    <property type="term" value="P:defense response to virus"/>
    <property type="evidence" value="ECO:0007669"/>
    <property type="project" value="UniProtKB-UniRule"/>
</dbReference>
<dbReference type="Proteomes" id="UP000037800">
    <property type="component" value="Unassembled WGS sequence"/>
</dbReference>
<keyword evidence="8 10" id="KW-0464">Manganese</keyword>
<comment type="caution">
    <text evidence="11">The sequence shown here is derived from an EMBL/GenBank/DDBJ whole genome shotgun (WGS) entry which is preliminary data.</text>
</comment>
<dbReference type="InterPro" id="IPR002729">
    <property type="entry name" value="CRISPR-assoc_Cas1"/>
</dbReference>
<evidence type="ECO:0000313" key="11">
    <source>
        <dbReference type="EMBL" id="KPH50743.1"/>
    </source>
</evidence>
<dbReference type="GO" id="GO:0043571">
    <property type="term" value="P:maintenance of CRISPR repeat elements"/>
    <property type="evidence" value="ECO:0007669"/>
    <property type="project" value="UniProtKB-UniRule"/>
</dbReference>
<comment type="function">
    <text evidence="10">CRISPR (clustered regularly interspaced short palindromic repeat), is an adaptive immune system that provides protection against mobile genetic elements (viruses, transposable elements and conjugative plasmids). CRISPR clusters contain spacers, sequences complementary to antecedent mobile elements, and target invading nucleic acids. CRISPR clusters are transcribed and processed into CRISPR RNA (crRNA). Acts as a dsDNA endonuclease. Involved in the integration of spacer DNA into the CRISPR cassette.</text>
</comment>
<dbReference type="HAMAP" id="MF_01470">
    <property type="entry name" value="Cas1"/>
    <property type="match status" value="1"/>
</dbReference>
<dbReference type="GO" id="GO:0046872">
    <property type="term" value="F:metal ion binding"/>
    <property type="evidence" value="ECO:0007669"/>
    <property type="project" value="UniProtKB-UniRule"/>
</dbReference>
<dbReference type="PANTHER" id="PTHR34353">
    <property type="entry name" value="CRISPR-ASSOCIATED ENDONUCLEASE CAS1 1"/>
    <property type="match status" value="1"/>
</dbReference>
<comment type="subunit">
    <text evidence="9 10">Homodimer, forms a heterotetramer with a Cas2 homodimer.</text>
</comment>
<dbReference type="Pfam" id="PF01867">
    <property type="entry name" value="Cas_Cas1"/>
    <property type="match status" value="1"/>
</dbReference>
<evidence type="ECO:0000256" key="9">
    <source>
        <dbReference type="ARBA" id="ARBA00038592"/>
    </source>
</evidence>